<keyword evidence="2" id="KW-1185">Reference proteome</keyword>
<feature type="non-terminal residue" evidence="1">
    <location>
        <position position="1"/>
    </location>
</feature>
<evidence type="ECO:0000313" key="2">
    <source>
        <dbReference type="Proteomes" id="UP001176517"/>
    </source>
</evidence>
<accession>A0AAN6GTY0</accession>
<proteinExistence type="predicted"/>
<dbReference type="Proteomes" id="UP001176517">
    <property type="component" value="Unassembled WGS sequence"/>
</dbReference>
<sequence>HYILGFIIVTAADFLRRIKLNTTMSSTDINSEEDFEVSSAAKAMTHRQHQHTPDVWIGVDEDTARH</sequence>
<gene>
    <name evidence="1" type="ORF">OC846_002703</name>
</gene>
<dbReference type="EMBL" id="JAPDMZ010000056">
    <property type="protein sequence ID" value="KAK0552980.1"/>
    <property type="molecule type" value="Genomic_DNA"/>
</dbReference>
<comment type="caution">
    <text evidence="1">The sequence shown here is derived from an EMBL/GenBank/DDBJ whole genome shotgun (WGS) entry which is preliminary data.</text>
</comment>
<dbReference type="AlphaFoldDB" id="A0AAN6GTY0"/>
<evidence type="ECO:0000313" key="1">
    <source>
        <dbReference type="EMBL" id="KAK0552980.1"/>
    </source>
</evidence>
<name>A0AAN6GTY0_9BASI</name>
<protein>
    <submittedName>
        <fullName evidence="1">Uncharacterized protein</fullName>
    </submittedName>
</protein>
<reference evidence="1" key="1">
    <citation type="journal article" date="2023" name="PhytoFront">
        <title>Draft Genome Resources of Seven Strains of Tilletia horrida, Causal Agent of Kernel Smut of Rice.</title>
        <authorList>
            <person name="Khanal S."/>
            <person name="Antony Babu S."/>
            <person name="Zhou X.G."/>
        </authorList>
    </citation>
    <scope>NUCLEOTIDE SEQUENCE</scope>
    <source>
        <strain evidence="1">TX6</strain>
    </source>
</reference>
<organism evidence="1 2">
    <name type="scientific">Tilletia horrida</name>
    <dbReference type="NCBI Taxonomy" id="155126"/>
    <lineage>
        <taxon>Eukaryota</taxon>
        <taxon>Fungi</taxon>
        <taxon>Dikarya</taxon>
        <taxon>Basidiomycota</taxon>
        <taxon>Ustilaginomycotina</taxon>
        <taxon>Exobasidiomycetes</taxon>
        <taxon>Tilletiales</taxon>
        <taxon>Tilletiaceae</taxon>
        <taxon>Tilletia</taxon>
    </lineage>
</organism>